<evidence type="ECO:0000256" key="17">
    <source>
        <dbReference type="SAM" id="MobiDB-lite"/>
    </source>
</evidence>
<evidence type="ECO:0000259" key="19">
    <source>
        <dbReference type="PROSITE" id="PS50235"/>
    </source>
</evidence>
<evidence type="ECO:0000256" key="1">
    <source>
        <dbReference type="ARBA" id="ARBA00000707"/>
    </source>
</evidence>
<feature type="active site" description="Proton acceptor" evidence="12">
    <location>
        <position position="797"/>
    </location>
</feature>
<dbReference type="PROSITE" id="PS00973">
    <property type="entry name" value="USP_2"/>
    <property type="match status" value="1"/>
</dbReference>
<dbReference type="InterPro" id="IPR001394">
    <property type="entry name" value="Peptidase_C19_UCH"/>
</dbReference>
<feature type="binding site" evidence="13">
    <location>
        <position position="254"/>
    </location>
    <ligand>
        <name>substrate</name>
    </ligand>
</feature>
<evidence type="ECO:0000256" key="15">
    <source>
        <dbReference type="PROSITE-ProRule" id="PRU00502"/>
    </source>
</evidence>
<evidence type="ECO:0000256" key="11">
    <source>
        <dbReference type="PIRNR" id="PIRNR016308"/>
    </source>
</evidence>
<dbReference type="Gene3D" id="1.10.8.10">
    <property type="entry name" value="DNA helicase RuvA subunit, C-terminal domain"/>
    <property type="match status" value="2"/>
</dbReference>
<keyword evidence="4 11" id="KW-0479">Metal-binding</keyword>
<dbReference type="FunFam" id="3.30.40.10:FF:000396">
    <property type="entry name" value="Ubiquitin carboxyl-terminal hydrolase"/>
    <property type="match status" value="1"/>
</dbReference>
<evidence type="ECO:0000256" key="5">
    <source>
        <dbReference type="ARBA" id="ARBA00022737"/>
    </source>
</evidence>
<feature type="region of interest" description="Disordered" evidence="17">
    <location>
        <begin position="77"/>
        <end position="99"/>
    </location>
</feature>
<dbReference type="EMBL" id="SOZI01000084">
    <property type="protein sequence ID" value="TNY19800.1"/>
    <property type="molecule type" value="Genomic_DNA"/>
</dbReference>
<evidence type="ECO:0000313" key="21">
    <source>
        <dbReference type="EMBL" id="TNY19800.1"/>
    </source>
</evidence>
<dbReference type="Proteomes" id="UP000311382">
    <property type="component" value="Unassembled WGS sequence"/>
</dbReference>
<feature type="domain" description="UBA" evidence="18">
    <location>
        <begin position="644"/>
        <end position="685"/>
    </location>
</feature>
<dbReference type="InterPro" id="IPR050164">
    <property type="entry name" value="Peptidase_C19"/>
</dbReference>
<dbReference type="AlphaFoldDB" id="A0A5C5FSP0"/>
<comment type="caution">
    <text evidence="21">The sequence shown here is derived from an EMBL/GenBank/DDBJ whole genome shotgun (WGS) entry which is preliminary data.</text>
</comment>
<dbReference type="PANTHER" id="PTHR24006">
    <property type="entry name" value="UBIQUITIN CARBOXYL-TERMINAL HYDROLASE"/>
    <property type="match status" value="1"/>
</dbReference>
<feature type="active site" description="Nucleophile" evidence="12">
    <location>
        <position position="329"/>
    </location>
</feature>
<accession>A0A5C5FSP0</accession>
<dbReference type="InterPro" id="IPR016652">
    <property type="entry name" value="Ubiquitinyl_hydrolase"/>
</dbReference>
<dbReference type="PIRSF" id="PIRSF016308">
    <property type="entry name" value="UBP"/>
    <property type="match status" value="1"/>
</dbReference>
<dbReference type="CDD" id="cd02658">
    <property type="entry name" value="Peptidase_C19B"/>
    <property type="match status" value="1"/>
</dbReference>
<dbReference type="STRING" id="5288.A0A5C5FSP0"/>
<dbReference type="CDD" id="cd14297">
    <property type="entry name" value="UBA2_spUBP14_like"/>
    <property type="match status" value="1"/>
</dbReference>
<evidence type="ECO:0000313" key="22">
    <source>
        <dbReference type="Proteomes" id="UP000311382"/>
    </source>
</evidence>
<dbReference type="SUPFAM" id="SSF46934">
    <property type="entry name" value="UBA-like"/>
    <property type="match status" value="1"/>
</dbReference>
<dbReference type="GO" id="GO:0005634">
    <property type="term" value="C:nucleus"/>
    <property type="evidence" value="ECO:0007669"/>
    <property type="project" value="TreeGrafter"/>
</dbReference>
<keyword evidence="9 11" id="KW-0788">Thiol protease</keyword>
<dbReference type="PROSITE" id="PS50271">
    <property type="entry name" value="ZF_UBP"/>
    <property type="match status" value="1"/>
</dbReference>
<keyword evidence="10 11" id="KW-0862">Zinc</keyword>
<keyword evidence="3 11" id="KW-0645">Protease</keyword>
<gene>
    <name evidence="21" type="ORF">DMC30DRAFT_287158</name>
</gene>
<evidence type="ECO:0000256" key="3">
    <source>
        <dbReference type="ARBA" id="ARBA00022670"/>
    </source>
</evidence>
<comment type="similarity">
    <text evidence="2 11 16">Belongs to the peptidase C19 family.</text>
</comment>
<comment type="catalytic activity">
    <reaction evidence="1 11 16">
        <text>Thiol-dependent hydrolysis of ester, thioester, amide, peptide and isopeptide bonds formed by the C-terminal Gly of ubiquitin (a 76-residue protein attached to proteins as an intracellular targeting signal).</text>
        <dbReference type="EC" id="3.4.19.12"/>
    </reaction>
</comment>
<feature type="domain" description="USP" evidence="19">
    <location>
        <begin position="320"/>
        <end position="851"/>
    </location>
</feature>
<dbReference type="Pfam" id="PF00627">
    <property type="entry name" value="UBA"/>
    <property type="match status" value="2"/>
</dbReference>
<organism evidence="21 22">
    <name type="scientific">Rhodotorula diobovata</name>
    <dbReference type="NCBI Taxonomy" id="5288"/>
    <lineage>
        <taxon>Eukaryota</taxon>
        <taxon>Fungi</taxon>
        <taxon>Dikarya</taxon>
        <taxon>Basidiomycota</taxon>
        <taxon>Pucciniomycotina</taxon>
        <taxon>Microbotryomycetes</taxon>
        <taxon>Sporidiobolales</taxon>
        <taxon>Sporidiobolaceae</taxon>
        <taxon>Rhodotorula</taxon>
    </lineage>
</organism>
<dbReference type="Pfam" id="PF02148">
    <property type="entry name" value="zf-UBP"/>
    <property type="match status" value="1"/>
</dbReference>
<proteinExistence type="inferred from homology"/>
<dbReference type="Gene3D" id="3.90.70.10">
    <property type="entry name" value="Cysteine proteinases"/>
    <property type="match status" value="1"/>
</dbReference>
<feature type="domain" description="UBA" evidence="18">
    <location>
        <begin position="707"/>
        <end position="747"/>
    </location>
</feature>
<evidence type="ECO:0000259" key="18">
    <source>
        <dbReference type="PROSITE" id="PS50030"/>
    </source>
</evidence>
<dbReference type="Gene3D" id="3.30.40.10">
    <property type="entry name" value="Zinc/RING finger domain, C3HC4 (zinc finger)"/>
    <property type="match status" value="2"/>
</dbReference>
<dbReference type="PROSITE" id="PS00972">
    <property type="entry name" value="USP_1"/>
    <property type="match status" value="1"/>
</dbReference>
<feature type="binding site" evidence="13">
    <location>
        <position position="259"/>
    </location>
    <ligand>
        <name>substrate</name>
    </ligand>
</feature>
<keyword evidence="7 11" id="KW-0833">Ubl conjugation pathway</keyword>
<dbReference type="OrthoDB" id="361536at2759"/>
<evidence type="ECO:0000256" key="13">
    <source>
        <dbReference type="PIRSR" id="PIRSR016308-2"/>
    </source>
</evidence>
<evidence type="ECO:0000256" key="10">
    <source>
        <dbReference type="ARBA" id="ARBA00022833"/>
    </source>
</evidence>
<dbReference type="InterPro" id="IPR018200">
    <property type="entry name" value="USP_CS"/>
</dbReference>
<dbReference type="Pfam" id="PF00443">
    <property type="entry name" value="UCH"/>
    <property type="match status" value="1"/>
</dbReference>
<feature type="region of interest" description="Disordered" evidence="17">
    <location>
        <begin position="747"/>
        <end position="773"/>
    </location>
</feature>
<evidence type="ECO:0000256" key="8">
    <source>
        <dbReference type="ARBA" id="ARBA00022801"/>
    </source>
</evidence>
<feature type="binding site" evidence="14">
    <location>
        <position position="226"/>
    </location>
    <ligand>
        <name>Zn(2+)</name>
        <dbReference type="ChEBI" id="CHEBI:29105"/>
    </ligand>
</feature>
<evidence type="ECO:0000256" key="16">
    <source>
        <dbReference type="RuleBase" id="RU366025"/>
    </source>
</evidence>
<dbReference type="PROSITE" id="PS50030">
    <property type="entry name" value="UBA"/>
    <property type="match status" value="2"/>
</dbReference>
<feature type="compositionally biased region" description="Basic and acidic residues" evidence="17">
    <location>
        <begin position="81"/>
        <end position="99"/>
    </location>
</feature>
<dbReference type="PROSITE" id="PS50235">
    <property type="entry name" value="USP_3"/>
    <property type="match status" value="1"/>
</dbReference>
<dbReference type="InterPro" id="IPR028889">
    <property type="entry name" value="USP"/>
</dbReference>
<feature type="binding site" evidence="13">
    <location>
        <position position="203"/>
    </location>
    <ligand>
        <name>substrate</name>
    </ligand>
</feature>
<keyword evidence="22" id="KW-1185">Reference proteome</keyword>
<evidence type="ECO:0000259" key="20">
    <source>
        <dbReference type="PROSITE" id="PS50271"/>
    </source>
</evidence>
<dbReference type="InterPro" id="IPR001607">
    <property type="entry name" value="Znf_UBP"/>
</dbReference>
<dbReference type="PANTHER" id="PTHR24006:SF664">
    <property type="entry name" value="UBIQUITIN CARBOXYL-TERMINAL HYDROLASE"/>
    <property type="match status" value="1"/>
</dbReference>
<dbReference type="Pfam" id="PF17807">
    <property type="entry name" value="zf-UBP_var"/>
    <property type="match status" value="1"/>
</dbReference>
<name>A0A5C5FSP0_9BASI</name>
<feature type="binding site" evidence="14">
    <location>
        <position position="213"/>
    </location>
    <ligand>
        <name>Zn(2+)</name>
        <dbReference type="ChEBI" id="CHEBI:29105"/>
    </ligand>
</feature>
<feature type="domain" description="UBP-type" evidence="20">
    <location>
        <begin position="167"/>
        <end position="278"/>
    </location>
</feature>
<dbReference type="GO" id="GO:0006508">
    <property type="term" value="P:proteolysis"/>
    <property type="evidence" value="ECO:0007669"/>
    <property type="project" value="UniProtKB-KW"/>
</dbReference>
<feature type="binding site" evidence="13">
    <location>
        <position position="256"/>
    </location>
    <ligand>
        <name>substrate</name>
    </ligand>
</feature>
<evidence type="ECO:0000256" key="7">
    <source>
        <dbReference type="ARBA" id="ARBA00022786"/>
    </source>
</evidence>
<dbReference type="GO" id="GO:0005829">
    <property type="term" value="C:cytosol"/>
    <property type="evidence" value="ECO:0007669"/>
    <property type="project" value="TreeGrafter"/>
</dbReference>
<reference evidence="21 22" key="1">
    <citation type="submission" date="2019-03" db="EMBL/GenBank/DDBJ databases">
        <title>Rhodosporidium diobovatum UCD-FST 08-225 genome sequencing, assembly, and annotation.</title>
        <authorList>
            <person name="Fakankun I.U."/>
            <person name="Fristensky B."/>
            <person name="Levin D.B."/>
        </authorList>
    </citation>
    <scope>NUCLEOTIDE SEQUENCE [LARGE SCALE GENOMIC DNA]</scope>
    <source>
        <strain evidence="21 22">UCD-FST 08-225</strain>
    </source>
</reference>
<dbReference type="EC" id="3.4.19.12" evidence="11 16"/>
<dbReference type="InterPro" id="IPR041432">
    <property type="entry name" value="UBP13_Znf-UBP_var"/>
</dbReference>
<feature type="binding site" evidence="14">
    <location>
        <position position="191"/>
    </location>
    <ligand>
        <name>Zn(2+)</name>
        <dbReference type="ChEBI" id="CHEBI:29105"/>
    </ligand>
</feature>
<dbReference type="SUPFAM" id="SSF57850">
    <property type="entry name" value="RING/U-box"/>
    <property type="match status" value="2"/>
</dbReference>
<dbReference type="SMART" id="SM00165">
    <property type="entry name" value="UBA"/>
    <property type="match status" value="2"/>
</dbReference>
<dbReference type="InterPro" id="IPR038765">
    <property type="entry name" value="Papain-like_cys_pep_sf"/>
</dbReference>
<evidence type="ECO:0000256" key="2">
    <source>
        <dbReference type="ARBA" id="ARBA00009085"/>
    </source>
</evidence>
<dbReference type="SUPFAM" id="SSF54001">
    <property type="entry name" value="Cysteine proteinases"/>
    <property type="match status" value="1"/>
</dbReference>
<evidence type="ECO:0000256" key="4">
    <source>
        <dbReference type="ARBA" id="ARBA00022723"/>
    </source>
</evidence>
<dbReference type="SMART" id="SM00290">
    <property type="entry name" value="ZnF_UBP"/>
    <property type="match status" value="2"/>
</dbReference>
<evidence type="ECO:0000256" key="9">
    <source>
        <dbReference type="ARBA" id="ARBA00022807"/>
    </source>
</evidence>
<sequence>MVAVPAEILGALAPPRPSQTVYREECTQCFDTHDLLAGIDVCLHCFNGGCSPVGSVNGHGRAHFQMSGHRVVVNIQRRKKPASERKRSKRDSNEPPVKKLAIREEEPEEAKFDFVTEVRMYQGDRATAEYIVIDEVDDKLNGLVAAVLSSLSSAQKSEVKAWEEEIVPCQHTRELVQPQPKKLEPAGLASCAVEGCGLTSNLWLCLVCGALGCGRQQFGGGGGNGHALKHTSETGHAVAVKLGTIEPDGSADVYCYACDDARVDPDIAKHLSTFGIEVASQKKTEKSMTELQVEQNLTFDFAMTGADGKELEPLAGPGLTGLKNLGNSCYMASSLQSLFSLPAFQDRYLTSFVVHTSSCTNPSPATCFECQMSKVADGLLSGRYAVPHTPEPTDALAGHDVDAAQASSDADADTGKSRVHFQEGIKPSMFKALVGKDHAEFSTMRQQDAGEFVAHLLEFIRRAAKQLGTDEPTGIFGFALEERLECGECHGVRYKTQGQELLPIAVPVKKREAMDVEGAAAAEEGEGETRTTYEQDKDRQVEYEPVELTTCLDTFTSPAEIEYSCPRCEKKVSATKSTRFATFPDVLLVNAARFQLDNWVPRKVDVPLIVPATGLDMSAFVGRGLQEGESELPQDKDDAPAEPQFDADSMNQLTGMGFPEIRAKRALLATGHNGAEVAMNWLFEHMEDPDIDDPLPAAAPAGAPAAEVPAEQIAMVCDMGFTAAQARKALGETGGSIERAIEWLFSHPDDDGSAPAADTGATSSGTGQSLPGSEDLPAKYRLKAFISHKGPSVHSGHYVAHVWTGQANAGGVEGKGGWVLFNDEKVVRADEGEQAADKLMPLAYVYVFERVRE</sequence>
<keyword evidence="8 11" id="KW-0378">Hydrolase</keyword>
<keyword evidence="5" id="KW-0677">Repeat</keyword>
<protein>
    <recommendedName>
        <fullName evidence="11 16">Ubiquitin carboxyl-terminal hydrolase</fullName>
        <ecNumber evidence="11 16">3.4.19.12</ecNumber>
    </recommendedName>
</protein>
<feature type="binding site" evidence="13">
    <location>
        <begin position="215"/>
        <end position="218"/>
    </location>
    <ligand>
        <name>substrate</name>
    </ligand>
</feature>
<evidence type="ECO:0000256" key="6">
    <source>
        <dbReference type="ARBA" id="ARBA00022771"/>
    </source>
</evidence>
<evidence type="ECO:0000256" key="14">
    <source>
        <dbReference type="PIRSR" id="PIRSR016308-3"/>
    </source>
</evidence>
<dbReference type="GO" id="GO:0016579">
    <property type="term" value="P:protein deubiquitination"/>
    <property type="evidence" value="ECO:0007669"/>
    <property type="project" value="InterPro"/>
</dbReference>
<dbReference type="GO" id="GO:0004843">
    <property type="term" value="F:cysteine-type deubiquitinase activity"/>
    <property type="evidence" value="ECO:0007669"/>
    <property type="project" value="UniProtKB-UniRule"/>
</dbReference>
<dbReference type="CDD" id="cd14385">
    <property type="entry name" value="UBA1_spUBP14_like"/>
    <property type="match status" value="1"/>
</dbReference>
<evidence type="ECO:0000256" key="12">
    <source>
        <dbReference type="PIRSR" id="PIRSR016308-1"/>
    </source>
</evidence>
<dbReference type="InterPro" id="IPR013083">
    <property type="entry name" value="Znf_RING/FYVE/PHD"/>
</dbReference>
<dbReference type="GO" id="GO:0008270">
    <property type="term" value="F:zinc ion binding"/>
    <property type="evidence" value="ECO:0007669"/>
    <property type="project" value="UniProtKB-UniRule"/>
</dbReference>
<feature type="compositionally biased region" description="Polar residues" evidence="17">
    <location>
        <begin position="760"/>
        <end position="771"/>
    </location>
</feature>
<feature type="binding site" evidence="14">
    <location>
        <position position="196"/>
    </location>
    <ligand>
        <name>Zn(2+)</name>
        <dbReference type="ChEBI" id="CHEBI:29105"/>
    </ligand>
</feature>
<keyword evidence="6 15" id="KW-0863">Zinc-finger</keyword>
<dbReference type="InterPro" id="IPR015940">
    <property type="entry name" value="UBA"/>
</dbReference>
<dbReference type="InterPro" id="IPR009060">
    <property type="entry name" value="UBA-like_sf"/>
</dbReference>
<dbReference type="FunFam" id="1.10.8.10:FF:000086">
    <property type="entry name" value="Ubiquitin carboxyl-terminal hydrolase"/>
    <property type="match status" value="1"/>
</dbReference>